<comment type="caution">
    <text evidence="5">The sequence shown here is derived from an EMBL/GenBank/DDBJ whole genome shotgun (WGS) entry which is preliminary data.</text>
</comment>
<dbReference type="InterPro" id="IPR036390">
    <property type="entry name" value="WH_DNA-bd_sf"/>
</dbReference>
<dbReference type="SMART" id="SM01413">
    <property type="entry name" value="Ribosomal_S19e"/>
    <property type="match status" value="1"/>
</dbReference>
<dbReference type="SUPFAM" id="SSF46785">
    <property type="entry name" value="Winged helix' DNA-binding domain"/>
    <property type="match status" value="1"/>
</dbReference>
<dbReference type="GO" id="GO:0000028">
    <property type="term" value="P:ribosomal small subunit assembly"/>
    <property type="evidence" value="ECO:0007669"/>
    <property type="project" value="TreeGrafter"/>
</dbReference>
<keyword evidence="6" id="KW-1185">Reference proteome</keyword>
<keyword evidence="3" id="KW-0687">Ribonucleoprotein</keyword>
<evidence type="ECO:0000256" key="1">
    <source>
        <dbReference type="ARBA" id="ARBA00010014"/>
    </source>
</evidence>
<dbReference type="GO" id="GO:0003735">
    <property type="term" value="F:structural constituent of ribosome"/>
    <property type="evidence" value="ECO:0007669"/>
    <property type="project" value="InterPro"/>
</dbReference>
<protein>
    <submittedName>
        <fullName evidence="5">Protein component of the small (40S) ribosomal subunit</fullName>
    </submittedName>
</protein>
<accession>A0A9W8EC23</accession>
<reference evidence="5" key="1">
    <citation type="submission" date="2022-07" db="EMBL/GenBank/DDBJ databases">
        <title>Phylogenomic reconstructions and comparative analyses of Kickxellomycotina fungi.</title>
        <authorList>
            <person name="Reynolds N.K."/>
            <person name="Stajich J.E."/>
            <person name="Barry K."/>
            <person name="Grigoriev I.V."/>
            <person name="Crous P."/>
            <person name="Smith M.E."/>
        </authorList>
    </citation>
    <scope>NUCLEOTIDE SEQUENCE</scope>
    <source>
        <strain evidence="5">RSA 567</strain>
    </source>
</reference>
<dbReference type="GO" id="GO:0006412">
    <property type="term" value="P:translation"/>
    <property type="evidence" value="ECO:0007669"/>
    <property type="project" value="InterPro"/>
</dbReference>
<dbReference type="GO" id="GO:0003723">
    <property type="term" value="F:RNA binding"/>
    <property type="evidence" value="ECO:0007669"/>
    <property type="project" value="TreeGrafter"/>
</dbReference>
<feature type="region of interest" description="Disordered" evidence="4">
    <location>
        <begin position="76"/>
        <end position="96"/>
    </location>
</feature>
<name>A0A9W8EC23_9FUNG</name>
<dbReference type="AlphaFoldDB" id="A0A9W8EC23"/>
<dbReference type="PANTHER" id="PTHR11710">
    <property type="entry name" value="40S RIBOSOMAL PROTEIN S19"/>
    <property type="match status" value="1"/>
</dbReference>
<dbReference type="FunFam" id="1.10.10.10:FF:000118">
    <property type="entry name" value="40S ribosomal protein S19"/>
    <property type="match status" value="1"/>
</dbReference>
<feature type="compositionally biased region" description="Basic residues" evidence="4">
    <location>
        <begin position="76"/>
        <end position="91"/>
    </location>
</feature>
<comment type="similarity">
    <text evidence="1">Belongs to the eukaryotic ribosomal protein eS19 family.</text>
</comment>
<dbReference type="EMBL" id="JANBQB010000310">
    <property type="protein sequence ID" value="KAJ1977935.1"/>
    <property type="molecule type" value="Genomic_DNA"/>
</dbReference>
<keyword evidence="2" id="KW-0689">Ribosomal protein</keyword>
<evidence type="ECO:0000313" key="6">
    <source>
        <dbReference type="Proteomes" id="UP001151582"/>
    </source>
</evidence>
<organism evidence="5 6">
    <name type="scientific">Dimargaris verticillata</name>
    <dbReference type="NCBI Taxonomy" id="2761393"/>
    <lineage>
        <taxon>Eukaryota</taxon>
        <taxon>Fungi</taxon>
        <taxon>Fungi incertae sedis</taxon>
        <taxon>Zoopagomycota</taxon>
        <taxon>Kickxellomycotina</taxon>
        <taxon>Dimargaritomycetes</taxon>
        <taxon>Dimargaritales</taxon>
        <taxon>Dimargaritaceae</taxon>
        <taxon>Dimargaris</taxon>
    </lineage>
</organism>
<dbReference type="InterPro" id="IPR001266">
    <property type="entry name" value="Ribosomal_eS19"/>
</dbReference>
<dbReference type="GO" id="GO:0022627">
    <property type="term" value="C:cytosolic small ribosomal subunit"/>
    <property type="evidence" value="ECO:0007669"/>
    <property type="project" value="TreeGrafter"/>
</dbReference>
<evidence type="ECO:0000256" key="2">
    <source>
        <dbReference type="ARBA" id="ARBA00022980"/>
    </source>
</evidence>
<dbReference type="Pfam" id="PF01090">
    <property type="entry name" value="Ribosomal_S19e"/>
    <property type="match status" value="1"/>
</dbReference>
<proteinExistence type="inferred from homology"/>
<evidence type="ECO:0000313" key="5">
    <source>
        <dbReference type="EMBL" id="KAJ1977935.1"/>
    </source>
</evidence>
<dbReference type="Gene3D" id="1.10.10.10">
    <property type="entry name" value="Winged helix-like DNA-binding domain superfamily/Winged helix DNA-binding domain"/>
    <property type="match status" value="1"/>
</dbReference>
<evidence type="ECO:0000256" key="3">
    <source>
        <dbReference type="ARBA" id="ARBA00023274"/>
    </source>
</evidence>
<dbReference type="InterPro" id="IPR036388">
    <property type="entry name" value="WH-like_DNA-bd_sf"/>
</dbReference>
<gene>
    <name evidence="5" type="primary">RPS19A</name>
    <name evidence="5" type="ORF">H4R34_003389</name>
</gene>
<dbReference type="OrthoDB" id="428974at2759"/>
<sequence>MPAFSVKDVPAHAFINAYAAHLKQVGKLAVPEWTDIVKTSSAKELPPFDPDWFYIRTAAIARHVYLRTKGTGVGHLRKKYGGNKRRGHRPNRFSVSSGSIARRSLQALEQLGVLQKAADGGRKITSQGQRDLDRISGQIAKVDEA</sequence>
<dbReference type="PANTHER" id="PTHR11710:SF0">
    <property type="entry name" value="40S RIBOSOMAL PROTEIN S19"/>
    <property type="match status" value="1"/>
</dbReference>
<dbReference type="Proteomes" id="UP001151582">
    <property type="component" value="Unassembled WGS sequence"/>
</dbReference>
<evidence type="ECO:0000256" key="4">
    <source>
        <dbReference type="SAM" id="MobiDB-lite"/>
    </source>
</evidence>